<protein>
    <submittedName>
        <fullName evidence="2">Uncharacterized protein</fullName>
    </submittedName>
</protein>
<proteinExistence type="predicted"/>
<feature type="coiled-coil region" evidence="1">
    <location>
        <begin position="15"/>
        <end position="42"/>
    </location>
</feature>
<gene>
    <name evidence="2" type="ORF">B7P34_21815</name>
</gene>
<keyword evidence="3" id="KW-1185">Reference proteome</keyword>
<sequence length="66" mass="6888">MVAKPDVEVRMGGFAAAARERVNRARAALAAAQDAADAYETAVASDELEDALRVARENGVVVESGQ</sequence>
<accession>A0A9X7JMW3</accession>
<dbReference type="Proteomes" id="UP000242427">
    <property type="component" value="Unassembled WGS sequence"/>
</dbReference>
<reference evidence="2 3" key="1">
    <citation type="submission" date="2018-03" db="EMBL/GenBank/DDBJ databases">
        <title>Chitinolytic properties of Streptosporangium nondiastaticum TBG75A20.</title>
        <authorList>
            <person name="Gayathri V."/>
            <person name="Shiburaj S."/>
        </authorList>
    </citation>
    <scope>NUCLEOTIDE SEQUENCE [LARGE SCALE GENOMIC DNA]</scope>
    <source>
        <strain evidence="2 3">TBG75A20</strain>
    </source>
</reference>
<evidence type="ECO:0000313" key="2">
    <source>
        <dbReference type="EMBL" id="PSJ26628.1"/>
    </source>
</evidence>
<evidence type="ECO:0000313" key="3">
    <source>
        <dbReference type="Proteomes" id="UP000242427"/>
    </source>
</evidence>
<comment type="caution">
    <text evidence="2">The sequence shown here is derived from an EMBL/GenBank/DDBJ whole genome shotgun (WGS) entry which is preliminary data.</text>
</comment>
<organism evidence="2 3">
    <name type="scientific">Streptosporangium nondiastaticum</name>
    <dbReference type="NCBI Taxonomy" id="35764"/>
    <lineage>
        <taxon>Bacteria</taxon>
        <taxon>Bacillati</taxon>
        <taxon>Actinomycetota</taxon>
        <taxon>Actinomycetes</taxon>
        <taxon>Streptosporangiales</taxon>
        <taxon>Streptosporangiaceae</taxon>
        <taxon>Streptosporangium</taxon>
    </lineage>
</organism>
<dbReference type="AlphaFoldDB" id="A0A9X7JMW3"/>
<keyword evidence="1" id="KW-0175">Coiled coil</keyword>
<name>A0A9X7JMW3_9ACTN</name>
<dbReference type="EMBL" id="PXWG01000065">
    <property type="protein sequence ID" value="PSJ26628.1"/>
    <property type="molecule type" value="Genomic_DNA"/>
</dbReference>
<evidence type="ECO:0000256" key="1">
    <source>
        <dbReference type="SAM" id="Coils"/>
    </source>
</evidence>